<feature type="region of interest" description="Disordered" evidence="1">
    <location>
        <begin position="133"/>
        <end position="173"/>
    </location>
</feature>
<sequence length="173" mass="18578">MSPTQTRWKEPLSVLLCSSVRNHLLSGRWGHHHVYVTSFITQKAHSIRRVTRFLPAAPPARGASSRRSGAPGAAGAAHPAAVAVGVEEAAVAGVTGVAAGQRVAQARLLVGDAAARRAHGAALELHRRRVLGTGSQQEVSRKYTGRKEEVHRKETRSTPEGTRSNQEGNRKYT</sequence>
<keyword evidence="3" id="KW-1185">Reference proteome</keyword>
<dbReference type="EMBL" id="SRLO01003648">
    <property type="protein sequence ID" value="TNN31243.1"/>
    <property type="molecule type" value="Genomic_DNA"/>
</dbReference>
<reference evidence="2 3" key="1">
    <citation type="submission" date="2019-03" db="EMBL/GenBank/DDBJ databases">
        <title>First draft genome of Liparis tanakae, snailfish: a comprehensive survey of snailfish specific genes.</title>
        <authorList>
            <person name="Kim W."/>
            <person name="Song I."/>
            <person name="Jeong J.-H."/>
            <person name="Kim D."/>
            <person name="Kim S."/>
            <person name="Ryu S."/>
            <person name="Song J.Y."/>
            <person name="Lee S.K."/>
        </authorList>
    </citation>
    <scope>NUCLEOTIDE SEQUENCE [LARGE SCALE GENOMIC DNA]</scope>
    <source>
        <tissue evidence="2">Muscle</tissue>
    </source>
</reference>
<evidence type="ECO:0000313" key="3">
    <source>
        <dbReference type="Proteomes" id="UP000314294"/>
    </source>
</evidence>
<gene>
    <name evidence="2" type="ORF">EYF80_058606</name>
</gene>
<feature type="compositionally biased region" description="Basic and acidic residues" evidence="1">
    <location>
        <begin position="139"/>
        <end position="157"/>
    </location>
</feature>
<evidence type="ECO:0000313" key="2">
    <source>
        <dbReference type="EMBL" id="TNN31243.1"/>
    </source>
</evidence>
<feature type="compositionally biased region" description="Polar residues" evidence="1">
    <location>
        <begin position="158"/>
        <end position="167"/>
    </location>
</feature>
<proteinExistence type="predicted"/>
<evidence type="ECO:0000256" key="1">
    <source>
        <dbReference type="SAM" id="MobiDB-lite"/>
    </source>
</evidence>
<comment type="caution">
    <text evidence="2">The sequence shown here is derived from an EMBL/GenBank/DDBJ whole genome shotgun (WGS) entry which is preliminary data.</text>
</comment>
<organism evidence="2 3">
    <name type="scientific">Liparis tanakae</name>
    <name type="common">Tanaka's snailfish</name>
    <dbReference type="NCBI Taxonomy" id="230148"/>
    <lineage>
        <taxon>Eukaryota</taxon>
        <taxon>Metazoa</taxon>
        <taxon>Chordata</taxon>
        <taxon>Craniata</taxon>
        <taxon>Vertebrata</taxon>
        <taxon>Euteleostomi</taxon>
        <taxon>Actinopterygii</taxon>
        <taxon>Neopterygii</taxon>
        <taxon>Teleostei</taxon>
        <taxon>Neoteleostei</taxon>
        <taxon>Acanthomorphata</taxon>
        <taxon>Eupercaria</taxon>
        <taxon>Perciformes</taxon>
        <taxon>Cottioidei</taxon>
        <taxon>Cottales</taxon>
        <taxon>Liparidae</taxon>
        <taxon>Liparis</taxon>
    </lineage>
</organism>
<dbReference type="AlphaFoldDB" id="A0A4Z2ER23"/>
<dbReference type="Proteomes" id="UP000314294">
    <property type="component" value="Unassembled WGS sequence"/>
</dbReference>
<accession>A0A4Z2ER23</accession>
<protein>
    <submittedName>
        <fullName evidence="2">Uncharacterized protein</fullName>
    </submittedName>
</protein>
<name>A0A4Z2ER23_9TELE</name>